<comment type="similarity">
    <text evidence="1 8">Belongs to the PDK/BCKDK protein kinase family.</text>
</comment>
<keyword evidence="5 8" id="KW-0418">Kinase</keyword>
<dbReference type="CDD" id="cd16929">
    <property type="entry name" value="HATPase_PDK-like"/>
    <property type="match status" value="1"/>
</dbReference>
<evidence type="ECO:0000256" key="5">
    <source>
        <dbReference type="ARBA" id="ARBA00022777"/>
    </source>
</evidence>
<dbReference type="AlphaFoldDB" id="A0AAE0SDE0"/>
<organism evidence="10 11">
    <name type="scientific">Potamilus streckersoni</name>
    <dbReference type="NCBI Taxonomy" id="2493646"/>
    <lineage>
        <taxon>Eukaryota</taxon>
        <taxon>Metazoa</taxon>
        <taxon>Spiralia</taxon>
        <taxon>Lophotrochozoa</taxon>
        <taxon>Mollusca</taxon>
        <taxon>Bivalvia</taxon>
        <taxon>Autobranchia</taxon>
        <taxon>Heteroconchia</taxon>
        <taxon>Palaeoheterodonta</taxon>
        <taxon>Unionida</taxon>
        <taxon>Unionoidea</taxon>
        <taxon>Unionidae</taxon>
        <taxon>Ambleminae</taxon>
        <taxon>Lampsilini</taxon>
        <taxon>Potamilus</taxon>
    </lineage>
</organism>
<dbReference type="GO" id="GO:0004740">
    <property type="term" value="F:pyruvate dehydrogenase (acetyl-transferring) kinase activity"/>
    <property type="evidence" value="ECO:0007669"/>
    <property type="project" value="TreeGrafter"/>
</dbReference>
<reference evidence="10" key="3">
    <citation type="submission" date="2023-05" db="EMBL/GenBank/DDBJ databases">
        <authorList>
            <person name="Smith C.H."/>
        </authorList>
    </citation>
    <scope>NUCLEOTIDE SEQUENCE</scope>
    <source>
        <strain evidence="10">CHS0354</strain>
        <tissue evidence="10">Mantle</tissue>
    </source>
</reference>
<comment type="caution">
    <text evidence="10">The sequence shown here is derived from an EMBL/GenBank/DDBJ whole genome shotgun (WGS) entry which is preliminary data.</text>
</comment>
<feature type="domain" description="Histidine kinase" evidence="9">
    <location>
        <begin position="271"/>
        <end position="409"/>
    </location>
</feature>
<evidence type="ECO:0000256" key="1">
    <source>
        <dbReference type="ARBA" id="ARBA00006155"/>
    </source>
</evidence>
<dbReference type="EC" id="2.7.11.-" evidence="8"/>
<accession>A0AAE0SDE0</accession>
<evidence type="ECO:0000256" key="2">
    <source>
        <dbReference type="ARBA" id="ARBA00022553"/>
    </source>
</evidence>
<sequence>MLSAISCSKRVLWHQTQILSIVYLVNKNSRKFSDDVFNRALDSNVKEKSKPVTSFYNQSAIDAAAAKPSLRITPTTILYAGKNPDGSHILRSAQYLHKELPVRIAHRIQGFRGLPFIVGCHPTLIKVHEMYIRAFLLLSQFPHIRDLEIEEQYSKLLHNLLDDFRDVMILMAEGFAECRKHIKDEDMIRQFLDRTLTSRLSIRLLCEHHLSLRDEKPNHVGIINVNFSPRKLIEKTATFVKEMSEAKYGVTPDVRVVGHINATFPYIAPPLEYIITELLKNAIRATVEAYINNTGNIPDVVVTIANNEVDFIIRISDRGGGIDHCIIDQIWDYNFTTSRATVDDRVDGGLFGEITSPSHMSGSKAGRMHGYGFGLPASRAYAEYLGGSISLETMQGIGTDVYLRLRHIDGRHESFRI</sequence>
<dbReference type="Pfam" id="PF02518">
    <property type="entry name" value="HATPase_c"/>
    <property type="match status" value="1"/>
</dbReference>
<dbReference type="PANTHER" id="PTHR11947">
    <property type="entry name" value="PYRUVATE DEHYDROGENASE KINASE"/>
    <property type="match status" value="1"/>
</dbReference>
<evidence type="ECO:0000256" key="3">
    <source>
        <dbReference type="ARBA" id="ARBA00022679"/>
    </source>
</evidence>
<evidence type="ECO:0000256" key="6">
    <source>
        <dbReference type="ARBA" id="ARBA00022840"/>
    </source>
</evidence>
<name>A0AAE0SDE0_9BIVA</name>
<dbReference type="GO" id="GO:0005524">
    <property type="term" value="F:ATP binding"/>
    <property type="evidence" value="ECO:0007669"/>
    <property type="project" value="UniProtKB-UniRule"/>
</dbReference>
<evidence type="ECO:0000256" key="8">
    <source>
        <dbReference type="RuleBase" id="RU366032"/>
    </source>
</evidence>
<dbReference type="Proteomes" id="UP001195483">
    <property type="component" value="Unassembled WGS sequence"/>
</dbReference>
<keyword evidence="2" id="KW-0597">Phosphoprotein</keyword>
<dbReference type="InterPro" id="IPR003594">
    <property type="entry name" value="HATPase_dom"/>
</dbReference>
<dbReference type="EMBL" id="JAEAOA010000985">
    <property type="protein sequence ID" value="KAK3589797.1"/>
    <property type="molecule type" value="Genomic_DNA"/>
</dbReference>
<dbReference type="Gene3D" id="1.20.140.20">
    <property type="entry name" value="Alpha-ketoacid/pyruvate dehydrogenase kinase, N-terminal domain"/>
    <property type="match status" value="1"/>
</dbReference>
<reference evidence="10" key="1">
    <citation type="journal article" date="2021" name="Genome Biol. Evol.">
        <title>A High-Quality Reference Genome for a Parasitic Bivalve with Doubly Uniparental Inheritance (Bivalvia: Unionida).</title>
        <authorList>
            <person name="Smith C.H."/>
        </authorList>
    </citation>
    <scope>NUCLEOTIDE SEQUENCE</scope>
    <source>
        <strain evidence="10">CHS0354</strain>
    </source>
</reference>
<dbReference type="Gene3D" id="3.30.565.10">
    <property type="entry name" value="Histidine kinase-like ATPase, C-terminal domain"/>
    <property type="match status" value="1"/>
</dbReference>
<proteinExistence type="inferred from homology"/>
<comment type="subcellular location">
    <subcellularLocation>
        <location evidence="8">Mitochondrion matrix</location>
    </subcellularLocation>
</comment>
<keyword evidence="11" id="KW-1185">Reference proteome</keyword>
<dbReference type="InterPro" id="IPR039028">
    <property type="entry name" value="BCKD/PDK"/>
</dbReference>
<evidence type="ECO:0000313" key="10">
    <source>
        <dbReference type="EMBL" id="KAK3589797.1"/>
    </source>
</evidence>
<dbReference type="InterPro" id="IPR036784">
    <property type="entry name" value="AK/P_DHK_N_sf"/>
</dbReference>
<dbReference type="InterPro" id="IPR005467">
    <property type="entry name" value="His_kinase_dom"/>
</dbReference>
<protein>
    <recommendedName>
        <fullName evidence="8">Protein-serine/threonine kinase</fullName>
        <ecNumber evidence="8">2.7.11.-</ecNumber>
    </recommendedName>
</protein>
<keyword evidence="4 8" id="KW-0547">Nucleotide-binding</keyword>
<dbReference type="PANTHER" id="PTHR11947:SF20">
    <property type="entry name" value="[3-METHYL-2-OXOBUTANOATE DEHYDROGENASE [LIPOAMIDE]] KINASE, MITOCHONDRIAL"/>
    <property type="match status" value="1"/>
</dbReference>
<dbReference type="PROSITE" id="PS50109">
    <property type="entry name" value="HIS_KIN"/>
    <property type="match status" value="1"/>
</dbReference>
<keyword evidence="6 8" id="KW-0067">ATP-binding</keyword>
<dbReference type="Pfam" id="PF10436">
    <property type="entry name" value="BCDHK_Adom3"/>
    <property type="match status" value="1"/>
</dbReference>
<dbReference type="SUPFAM" id="SSF55874">
    <property type="entry name" value="ATPase domain of HSP90 chaperone/DNA topoisomerase II/histidine kinase"/>
    <property type="match status" value="1"/>
</dbReference>
<dbReference type="SMART" id="SM00387">
    <property type="entry name" value="HATPase_c"/>
    <property type="match status" value="1"/>
</dbReference>
<gene>
    <name evidence="10" type="ORF">CHS0354_015800</name>
</gene>
<evidence type="ECO:0000256" key="4">
    <source>
        <dbReference type="ARBA" id="ARBA00022741"/>
    </source>
</evidence>
<evidence type="ECO:0000256" key="7">
    <source>
        <dbReference type="ARBA" id="ARBA00023128"/>
    </source>
</evidence>
<keyword evidence="7 8" id="KW-0496">Mitochondrion</keyword>
<dbReference type="InterPro" id="IPR036890">
    <property type="entry name" value="HATPase_C_sf"/>
</dbReference>
<evidence type="ECO:0000259" key="9">
    <source>
        <dbReference type="PROSITE" id="PS50109"/>
    </source>
</evidence>
<dbReference type="SUPFAM" id="SSF69012">
    <property type="entry name" value="alpha-ketoacid dehydrogenase kinase, N-terminal domain"/>
    <property type="match status" value="1"/>
</dbReference>
<dbReference type="GO" id="GO:0005759">
    <property type="term" value="C:mitochondrial matrix"/>
    <property type="evidence" value="ECO:0007669"/>
    <property type="project" value="UniProtKB-SubCell"/>
</dbReference>
<reference evidence="10" key="2">
    <citation type="journal article" date="2021" name="Genome Biol. Evol.">
        <title>Developing a high-quality reference genome for a parasitic bivalve with doubly uniparental inheritance (Bivalvia: Unionida).</title>
        <authorList>
            <person name="Smith C.H."/>
        </authorList>
    </citation>
    <scope>NUCLEOTIDE SEQUENCE</scope>
    <source>
        <strain evidence="10">CHS0354</strain>
        <tissue evidence="10">Mantle</tissue>
    </source>
</reference>
<keyword evidence="3 8" id="KW-0808">Transferase</keyword>
<evidence type="ECO:0000313" key="11">
    <source>
        <dbReference type="Proteomes" id="UP001195483"/>
    </source>
</evidence>
<dbReference type="GO" id="GO:0010906">
    <property type="term" value="P:regulation of glucose metabolic process"/>
    <property type="evidence" value="ECO:0007669"/>
    <property type="project" value="TreeGrafter"/>
</dbReference>
<dbReference type="InterPro" id="IPR018955">
    <property type="entry name" value="BCDHK/PDK_N"/>
</dbReference>